<dbReference type="PANTHER" id="PTHR11552:SF227">
    <property type="entry name" value="GLUCOSE DEHYDROGENASE [FAD, QUINONE]-LIKE PROTEIN"/>
    <property type="match status" value="1"/>
</dbReference>
<organism evidence="6">
    <name type="scientific">Notodromas monacha</name>
    <dbReference type="NCBI Taxonomy" id="399045"/>
    <lineage>
        <taxon>Eukaryota</taxon>
        <taxon>Metazoa</taxon>
        <taxon>Ecdysozoa</taxon>
        <taxon>Arthropoda</taxon>
        <taxon>Crustacea</taxon>
        <taxon>Oligostraca</taxon>
        <taxon>Ostracoda</taxon>
        <taxon>Podocopa</taxon>
        <taxon>Podocopida</taxon>
        <taxon>Cypridocopina</taxon>
        <taxon>Cypridoidea</taxon>
        <taxon>Cyprididae</taxon>
        <taxon>Notodromas</taxon>
    </lineage>
</organism>
<dbReference type="SUPFAM" id="SSF54373">
    <property type="entry name" value="FAD-linked reductases, C-terminal domain"/>
    <property type="match status" value="1"/>
</dbReference>
<protein>
    <recommendedName>
        <fullName evidence="4 5">Glucose-methanol-choline oxidoreductase N-terminal domain-containing protein</fullName>
    </recommendedName>
</protein>
<dbReference type="AlphaFoldDB" id="A0A7R9BXR8"/>
<feature type="binding site" evidence="2">
    <location>
        <position position="280"/>
    </location>
    <ligand>
        <name>FAD</name>
        <dbReference type="ChEBI" id="CHEBI:57692"/>
    </ligand>
</feature>
<dbReference type="OrthoDB" id="269227at2759"/>
<evidence type="ECO:0000256" key="3">
    <source>
        <dbReference type="RuleBase" id="RU003968"/>
    </source>
</evidence>
<comment type="similarity">
    <text evidence="1 3">Belongs to the GMC oxidoreductase family.</text>
</comment>
<dbReference type="InterPro" id="IPR012132">
    <property type="entry name" value="GMC_OxRdtase"/>
</dbReference>
<keyword evidence="2 3" id="KW-0274">FAD</keyword>
<evidence type="ECO:0000313" key="6">
    <source>
        <dbReference type="EMBL" id="CAD7281920.1"/>
    </source>
</evidence>
<reference evidence="6" key="1">
    <citation type="submission" date="2020-11" db="EMBL/GenBank/DDBJ databases">
        <authorList>
            <person name="Tran Van P."/>
        </authorList>
    </citation>
    <scope>NUCLEOTIDE SEQUENCE</scope>
</reference>
<feature type="domain" description="Glucose-methanol-choline oxidoreductase N-terminal" evidence="4">
    <location>
        <begin position="140"/>
        <end position="163"/>
    </location>
</feature>
<keyword evidence="3" id="KW-0285">Flavoprotein</keyword>
<dbReference type="Pfam" id="PF05199">
    <property type="entry name" value="GMC_oxred_C"/>
    <property type="match status" value="1"/>
</dbReference>
<keyword evidence="7" id="KW-1185">Reference proteome</keyword>
<dbReference type="Proteomes" id="UP000678499">
    <property type="component" value="Unassembled WGS sequence"/>
</dbReference>
<evidence type="ECO:0000256" key="1">
    <source>
        <dbReference type="ARBA" id="ARBA00010790"/>
    </source>
</evidence>
<dbReference type="PROSITE" id="PS00623">
    <property type="entry name" value="GMC_OXRED_1"/>
    <property type="match status" value="1"/>
</dbReference>
<gene>
    <name evidence="6" type="ORF">NMOB1V02_LOCUS9555</name>
</gene>
<dbReference type="InterPro" id="IPR007867">
    <property type="entry name" value="GMC_OxRtase_C"/>
</dbReference>
<dbReference type="Pfam" id="PF00732">
    <property type="entry name" value="GMC_oxred_N"/>
    <property type="match status" value="1"/>
</dbReference>
<evidence type="ECO:0000259" key="4">
    <source>
        <dbReference type="PROSITE" id="PS00623"/>
    </source>
</evidence>
<evidence type="ECO:0000259" key="5">
    <source>
        <dbReference type="PROSITE" id="PS00624"/>
    </source>
</evidence>
<dbReference type="InterPro" id="IPR000172">
    <property type="entry name" value="GMC_OxRdtase_N"/>
</dbReference>
<comment type="cofactor">
    <cofactor evidence="2">
        <name>FAD</name>
        <dbReference type="ChEBI" id="CHEBI:57692"/>
    </cofactor>
</comment>
<dbReference type="Gene3D" id="3.50.50.60">
    <property type="entry name" value="FAD/NAD(P)-binding domain"/>
    <property type="match status" value="1"/>
</dbReference>
<dbReference type="EMBL" id="OA885326">
    <property type="protein sequence ID" value="CAD7281920.1"/>
    <property type="molecule type" value="Genomic_DNA"/>
</dbReference>
<sequence>MVSPVENWLAGVSPAQSASMRSLYPLMVTLLTQQRAGRSALDNAAGSPVTDMVSPLPTYDYVVVGGGSGGSVVASRLSEDPNVNVLLLEAGVNDIDEPLSELPIMVQFLQRSKIDWQFRTEPEDGVCQNMVDKRCKWPRGKVLGGSSVLNYMIYVRGNRKDYDHWAALGNTGWDYESVLPYFLKSEDNRNKYKAADTKYHAQGGYLTVSDPAHKSPLTLSFMASAAEMGYKIRDINGQNQTGFMLVQSNIRNGRRLNMAKAFLRPASKRPNLHVSLNSMVDKVVFDQQNRAVGVVFEKNGEMREVRATKEVVLSAGAVASPAILMRSGIGPQEELRKLKAIHIYIYIYIPYVPILLHIWLQIPVVKDAPVGKNLQDHVGMIAMQFLAPNGRGFHYQESQSEFMKFMSTGRGKKQKSTVHMILIIIIINFRASSSSFAGPFTSCGVEALAFLNSKYQDPAEDHPDLQFHFIPSGITADQGRAIRKAMGYTDPVWETYFKPLMDKELWSVFAVLLRPESVGHVALRSRDFRDDPVIHPNYLQSRKDVDRVLFITISSSSSAFRLMLKMSNTTAFQRVGSRPYEKPFPGCEAHVLFSDNYIECFLRQATQTIYHPVGTAKMGPRTDPTAVVDPELRVYGVKGLRVVDASIMPKIVSGNTNAPVVMIAEKASDLMKQAASSRGNAV</sequence>
<dbReference type="PROSITE" id="PS00624">
    <property type="entry name" value="GMC_OXRED_2"/>
    <property type="match status" value="1"/>
</dbReference>
<dbReference type="PANTHER" id="PTHR11552">
    <property type="entry name" value="GLUCOSE-METHANOL-CHOLINE GMC OXIDOREDUCTASE"/>
    <property type="match status" value="1"/>
</dbReference>
<evidence type="ECO:0000313" key="7">
    <source>
        <dbReference type="Proteomes" id="UP000678499"/>
    </source>
</evidence>
<dbReference type="InterPro" id="IPR036188">
    <property type="entry name" value="FAD/NAD-bd_sf"/>
</dbReference>
<dbReference type="SUPFAM" id="SSF51905">
    <property type="entry name" value="FAD/NAD(P)-binding domain"/>
    <property type="match status" value="1"/>
</dbReference>
<dbReference type="GO" id="GO:0050660">
    <property type="term" value="F:flavin adenine dinucleotide binding"/>
    <property type="evidence" value="ECO:0007669"/>
    <property type="project" value="InterPro"/>
</dbReference>
<dbReference type="EMBL" id="CAJPEX010003289">
    <property type="protein sequence ID" value="CAG0922072.1"/>
    <property type="molecule type" value="Genomic_DNA"/>
</dbReference>
<accession>A0A7R9BXR8</accession>
<proteinExistence type="inferred from homology"/>
<evidence type="ECO:0000256" key="2">
    <source>
        <dbReference type="PIRSR" id="PIRSR000137-2"/>
    </source>
</evidence>
<feature type="binding site" evidence="2">
    <location>
        <position position="142"/>
    </location>
    <ligand>
        <name>FAD</name>
        <dbReference type="ChEBI" id="CHEBI:57692"/>
    </ligand>
</feature>
<feature type="domain" description="Glucose-methanol-choline oxidoreductase N-terminal" evidence="5">
    <location>
        <begin position="316"/>
        <end position="330"/>
    </location>
</feature>
<dbReference type="GO" id="GO:0016614">
    <property type="term" value="F:oxidoreductase activity, acting on CH-OH group of donors"/>
    <property type="evidence" value="ECO:0007669"/>
    <property type="project" value="InterPro"/>
</dbReference>
<name>A0A7R9BXR8_9CRUS</name>
<dbReference type="PIRSF" id="PIRSF000137">
    <property type="entry name" value="Alcohol_oxidase"/>
    <property type="match status" value="1"/>
</dbReference>
<dbReference type="Gene3D" id="3.30.560.10">
    <property type="entry name" value="Glucose Oxidase, domain 3"/>
    <property type="match status" value="1"/>
</dbReference>